<evidence type="ECO:0000313" key="4">
    <source>
        <dbReference type="Proteomes" id="UP000283255"/>
    </source>
</evidence>
<dbReference type="RefSeq" id="WP_119909334.1">
    <property type="nucleotide sequence ID" value="NZ_QZCH01000002.1"/>
</dbReference>
<feature type="chain" id="PRO_5019001449" description="PepSY domain-containing protein" evidence="1">
    <location>
        <begin position="24"/>
        <end position="187"/>
    </location>
</feature>
<evidence type="ECO:0000256" key="1">
    <source>
        <dbReference type="SAM" id="SignalP"/>
    </source>
</evidence>
<dbReference type="OrthoDB" id="5866265at2"/>
<dbReference type="EMBL" id="QZCH01000002">
    <property type="protein sequence ID" value="RJG50533.1"/>
    <property type="molecule type" value="Genomic_DNA"/>
</dbReference>
<dbReference type="AlphaFoldDB" id="A0A418YIQ6"/>
<dbReference type="Pfam" id="PF03413">
    <property type="entry name" value="PepSY"/>
    <property type="match status" value="1"/>
</dbReference>
<keyword evidence="4" id="KW-1185">Reference proteome</keyword>
<dbReference type="InterPro" id="IPR025711">
    <property type="entry name" value="PepSY"/>
</dbReference>
<keyword evidence="1" id="KW-0732">Signal</keyword>
<reference evidence="3 4" key="2">
    <citation type="submission" date="2019-01" db="EMBL/GenBank/DDBJ databases">
        <title>Motilimonas pumilus sp. nov., isolated from the gut of sea cucumber (Apostichopus japonicus).</title>
        <authorList>
            <person name="Wang F.-Q."/>
            <person name="Ren L.-H."/>
            <person name="Lin Y.-W."/>
            <person name="Sun G.-H."/>
            <person name="Du Z.-J."/>
            <person name="Zhao J.-X."/>
            <person name="Liu X.-J."/>
            <person name="Liu L.-J."/>
        </authorList>
    </citation>
    <scope>NUCLEOTIDE SEQUENCE [LARGE SCALE GENOMIC DNA]</scope>
    <source>
        <strain evidence="3 4">PLHSC7-2</strain>
    </source>
</reference>
<protein>
    <recommendedName>
        <fullName evidence="2">PepSY domain-containing protein</fullName>
    </recommendedName>
</protein>
<feature type="domain" description="PepSY" evidence="2">
    <location>
        <begin position="43"/>
        <end position="93"/>
    </location>
</feature>
<comment type="caution">
    <text evidence="3">The sequence shown here is derived from an EMBL/GenBank/DDBJ whole genome shotgun (WGS) entry which is preliminary data.</text>
</comment>
<feature type="signal peptide" evidence="1">
    <location>
        <begin position="1"/>
        <end position="23"/>
    </location>
</feature>
<dbReference type="Proteomes" id="UP000283255">
    <property type="component" value="Unassembled WGS sequence"/>
</dbReference>
<gene>
    <name evidence="3" type="ORF">D1Z90_03370</name>
</gene>
<name>A0A418YIQ6_9GAMM</name>
<dbReference type="Gene3D" id="3.10.450.40">
    <property type="match status" value="1"/>
</dbReference>
<accession>A0A418YIQ6</accession>
<proteinExistence type="predicted"/>
<evidence type="ECO:0000259" key="2">
    <source>
        <dbReference type="Pfam" id="PF03413"/>
    </source>
</evidence>
<sequence>MKHHLLAACLLGPAMLLSHGALADPHEDDAVAQLIANRSQQGPKQALEIATVNYTGVITDFELDDKNDRIVYKITLVHLDKNTKTILFYDAETFDLVDEQSDTLIGWFKDEDDQAEIQALEEIQNNGFSMIQALEIVQEKHPGFLVEAALESKKGIHFFEIKLASPEDKQRWLVDVSSRDLIPVYRR</sequence>
<reference evidence="3 4" key="1">
    <citation type="submission" date="2018-09" db="EMBL/GenBank/DDBJ databases">
        <authorList>
            <person name="Wang F."/>
        </authorList>
    </citation>
    <scope>NUCLEOTIDE SEQUENCE [LARGE SCALE GENOMIC DNA]</scope>
    <source>
        <strain evidence="3 4">PLHSC7-2</strain>
    </source>
</reference>
<evidence type="ECO:0000313" key="3">
    <source>
        <dbReference type="EMBL" id="RJG50533.1"/>
    </source>
</evidence>
<organism evidence="3 4">
    <name type="scientific">Motilimonas pumila</name>
    <dbReference type="NCBI Taxonomy" id="2303987"/>
    <lineage>
        <taxon>Bacteria</taxon>
        <taxon>Pseudomonadati</taxon>
        <taxon>Pseudomonadota</taxon>
        <taxon>Gammaproteobacteria</taxon>
        <taxon>Alteromonadales</taxon>
        <taxon>Alteromonadales genera incertae sedis</taxon>
        <taxon>Motilimonas</taxon>
    </lineage>
</organism>